<dbReference type="Proteomes" id="UP000288096">
    <property type="component" value="Unassembled WGS sequence"/>
</dbReference>
<keyword evidence="2" id="KW-0548">Nucleotidyltransferase</keyword>
<evidence type="ECO:0000256" key="1">
    <source>
        <dbReference type="ARBA" id="ARBA00022679"/>
    </source>
</evidence>
<dbReference type="InterPro" id="IPR013546">
    <property type="entry name" value="PII_UdlTrfase/GS_AdlTrfase"/>
</dbReference>
<dbReference type="FunFam" id="1.20.120.330:FF:000005">
    <property type="entry name" value="Bifunctional glutamine synthetase adenylyltransferase/adenylyl-removing enzyme"/>
    <property type="match status" value="1"/>
</dbReference>
<keyword evidence="3" id="KW-0547">Nucleotide-binding</keyword>
<dbReference type="InterPro" id="IPR005190">
    <property type="entry name" value="GlnE_rpt_dom"/>
</dbReference>
<keyword evidence="6" id="KW-0511">Multifunctional enzyme</keyword>
<proteinExistence type="inferred from homology"/>
<dbReference type="GO" id="GO:0008882">
    <property type="term" value="F:[glutamate-ammonia-ligase] adenylyltransferase activity"/>
    <property type="evidence" value="ECO:0007669"/>
    <property type="project" value="InterPro"/>
</dbReference>
<evidence type="ECO:0000256" key="6">
    <source>
        <dbReference type="ARBA" id="ARBA00023268"/>
    </source>
</evidence>
<keyword evidence="1 9" id="KW-0808">Transferase</keyword>
<gene>
    <name evidence="9" type="ORF">DENIS_3710</name>
</gene>
<keyword evidence="5" id="KW-0460">Magnesium</keyword>
<dbReference type="AlphaFoldDB" id="A0A401G0M6"/>
<dbReference type="Pfam" id="PF03710">
    <property type="entry name" value="GlnE"/>
    <property type="match status" value="2"/>
</dbReference>
<dbReference type="EMBL" id="BEXT01000001">
    <property type="protein sequence ID" value="GBC62733.1"/>
    <property type="molecule type" value="Genomic_DNA"/>
</dbReference>
<dbReference type="GO" id="GO:0016874">
    <property type="term" value="F:ligase activity"/>
    <property type="evidence" value="ECO:0007669"/>
    <property type="project" value="UniProtKB-KW"/>
</dbReference>
<evidence type="ECO:0000256" key="5">
    <source>
        <dbReference type="ARBA" id="ARBA00022842"/>
    </source>
</evidence>
<accession>A0A401G0M6</accession>
<dbReference type="GO" id="GO:0005524">
    <property type="term" value="F:ATP binding"/>
    <property type="evidence" value="ECO:0007669"/>
    <property type="project" value="UniProtKB-KW"/>
</dbReference>
<keyword evidence="4" id="KW-0067">ATP-binding</keyword>
<feature type="domain" description="Glutamate-ammonia ligase adenylyltransferase repeated" evidence="7">
    <location>
        <begin position="38"/>
        <end position="286"/>
    </location>
</feature>
<dbReference type="SUPFAM" id="SSF81593">
    <property type="entry name" value="Nucleotidyltransferase substrate binding subunit/domain"/>
    <property type="match status" value="2"/>
</dbReference>
<dbReference type="NCBIfam" id="NF008292">
    <property type="entry name" value="PRK11072.1"/>
    <property type="match status" value="1"/>
</dbReference>
<dbReference type="FunFam" id="3.30.460.10:FF:000009">
    <property type="entry name" value="Bifunctional glutamine synthetase adenylyltransferase/adenylyl-removing enzyme"/>
    <property type="match status" value="2"/>
</dbReference>
<dbReference type="InterPro" id="IPR023057">
    <property type="entry name" value="GlnE"/>
</dbReference>
<feature type="domain" description="PII-uridylyltransferase/Glutamine-synthetase adenylyltransferase" evidence="8">
    <location>
        <begin position="306"/>
        <end position="444"/>
    </location>
</feature>
<dbReference type="RefSeq" id="WP_166405178.1">
    <property type="nucleotide sequence ID" value="NZ_BEXT01000001.1"/>
</dbReference>
<dbReference type="SUPFAM" id="SSF81301">
    <property type="entry name" value="Nucleotidyltransferase"/>
    <property type="match status" value="2"/>
</dbReference>
<feature type="domain" description="Glutamate-ammonia ligase adenylyltransferase repeated" evidence="7">
    <location>
        <begin position="566"/>
        <end position="820"/>
    </location>
</feature>
<evidence type="ECO:0000256" key="2">
    <source>
        <dbReference type="ARBA" id="ARBA00022695"/>
    </source>
</evidence>
<evidence type="ECO:0000259" key="8">
    <source>
        <dbReference type="Pfam" id="PF08335"/>
    </source>
</evidence>
<dbReference type="Gene3D" id="1.20.120.330">
    <property type="entry name" value="Nucleotidyltransferases domain 2"/>
    <property type="match status" value="2"/>
</dbReference>
<sequence>MEKFSGALLTDIREKWKKFCDALADQGLAPPADDRRTETIRRVFGFSDFVARNCARFPQMADALIRSGDLDRSYEPDAYLSGLESALAGADGEESLKSGLRRFRRREMIRIAFRDLAGQADLQETLRDLSALADAAIEGASERLYRWHCEKYGTPVSRDGVAQRLVVLGMGKLGARELNFSSDIDLIFAFPEPGMTCGEASPITNDDFFTRLCRRLMHVLSANTADGFVFRVDADLRPAGKSGPLVMNFDVTESYYQEQGREWERYAWIKARVVAGDKTAGAQLLKRLNPFIFRRYLDYGVFESLREMKQNIALEVRRKGMGDNIKLGAGGIREIEFFGQIFQLIRGGVVPELQARPIQNVLDRLVQEHLIPPDICRELQAAYRFLRNAENRLQEFADAQTHKLPGDGAGRERLALSMGFDGWDAFAGELERHTAAVHGHFNSLLKTEDGADEKESGHDDTGADLTGIWQGQADDEEGRNLLKDAGYGDTETALKRIAEFREILAAKAMGVEGRERIDRLMPLLIRETGRSDRATLTLDRIISLIRSIRGRSCYISLLLENPHALDHLVRLADTSSWIVKFLSQHPVLLDELLDPRTLYVPPERPELEKDLRRRLDRIDPEDLEYQMDALRIFKQINTLRVAAADITDAIPLMRVSDHLSDIAETALSEVLALTWKHAAERHGIPACDPPLASGEMGFVVIAYGKLGGLELGYGSDLDMVFLHSGSGGESQGGRIPLDSTTYFARMGQRFLHMLTTHTTTGRLYEADMRLRPSGSSGILVCSVESFRSYQADAAWTWEKQALVRARPIAGDRRLMDRFEAIRAEVLTHPRDPELLRREIIRMRTRMKKELLRPEPGIFDLKQGDGGIVDIEFLVQCLVLLNACRHPGLLRWTDNVRMIRTLCDTGVIDEVTAYFLRKAYLIYRAVGHKLNLREAPAKVAEKRFELLRTQVRKAWDTYIGTE</sequence>
<evidence type="ECO:0000259" key="7">
    <source>
        <dbReference type="Pfam" id="PF03710"/>
    </source>
</evidence>
<dbReference type="Gene3D" id="1.20.120.1510">
    <property type="match status" value="1"/>
</dbReference>
<comment type="caution">
    <text evidence="9">The sequence shown here is derived from an EMBL/GenBank/DDBJ whole genome shotgun (WGS) entry which is preliminary data.</text>
</comment>
<name>A0A401G0M6_9BACT</name>
<dbReference type="Gene3D" id="3.30.460.10">
    <property type="entry name" value="Beta Polymerase, domain 2"/>
    <property type="match status" value="2"/>
</dbReference>
<evidence type="ECO:0000313" key="10">
    <source>
        <dbReference type="Proteomes" id="UP000288096"/>
    </source>
</evidence>
<keyword evidence="9" id="KW-0436">Ligase</keyword>
<dbReference type="PANTHER" id="PTHR30621:SF0">
    <property type="entry name" value="BIFUNCTIONAL GLUTAMINE SYNTHETASE ADENYLYLTRANSFERASE_ADENYLYL-REMOVING ENZYME"/>
    <property type="match status" value="1"/>
</dbReference>
<dbReference type="GO" id="GO:0000820">
    <property type="term" value="P:regulation of glutamine family amino acid metabolic process"/>
    <property type="evidence" value="ECO:0007669"/>
    <property type="project" value="TreeGrafter"/>
</dbReference>
<evidence type="ECO:0000313" key="9">
    <source>
        <dbReference type="EMBL" id="GBC62733.1"/>
    </source>
</evidence>
<dbReference type="InterPro" id="IPR043519">
    <property type="entry name" value="NT_sf"/>
</dbReference>
<keyword evidence="10" id="KW-1185">Reference proteome</keyword>
<reference evidence="10" key="1">
    <citation type="submission" date="2017-11" db="EMBL/GenBank/DDBJ databases">
        <authorList>
            <person name="Watanabe M."/>
            <person name="Kojima H."/>
        </authorList>
    </citation>
    <scope>NUCLEOTIDE SEQUENCE [LARGE SCALE GENOMIC DNA]</scope>
    <source>
        <strain evidence="10">Tokyo 01</strain>
    </source>
</reference>
<dbReference type="GO" id="GO:0005829">
    <property type="term" value="C:cytosol"/>
    <property type="evidence" value="ECO:0007669"/>
    <property type="project" value="TreeGrafter"/>
</dbReference>
<dbReference type="PANTHER" id="PTHR30621">
    <property type="entry name" value="GLUTAMINE SYNTHETASE ADENYLYLTRANSFERASE"/>
    <property type="match status" value="1"/>
</dbReference>
<evidence type="ECO:0000256" key="4">
    <source>
        <dbReference type="ARBA" id="ARBA00022840"/>
    </source>
</evidence>
<protein>
    <submittedName>
        <fullName evidence="9">Bifunctional [glutamate--ammonia ligase]-adenyly l-L-tyrosine phosphorylase/[glutamate--ammonia-ligase] ade nylyltransferase</fullName>
    </submittedName>
</protein>
<feature type="domain" description="PII-uridylyltransferase/Glutamine-synthetase adenylyltransferase" evidence="8">
    <location>
        <begin position="858"/>
        <end position="933"/>
    </location>
</feature>
<dbReference type="CDD" id="cd05401">
    <property type="entry name" value="NT_GlnE_GlnD_like"/>
    <property type="match status" value="2"/>
</dbReference>
<organism evidence="9 10">
    <name type="scientific">Desulfonema ishimotonii</name>
    <dbReference type="NCBI Taxonomy" id="45657"/>
    <lineage>
        <taxon>Bacteria</taxon>
        <taxon>Pseudomonadati</taxon>
        <taxon>Thermodesulfobacteriota</taxon>
        <taxon>Desulfobacteria</taxon>
        <taxon>Desulfobacterales</taxon>
        <taxon>Desulfococcaceae</taxon>
        <taxon>Desulfonema</taxon>
    </lineage>
</organism>
<dbReference type="HAMAP" id="MF_00802">
    <property type="entry name" value="GlnE"/>
    <property type="match status" value="1"/>
</dbReference>
<reference evidence="10" key="2">
    <citation type="submission" date="2019-01" db="EMBL/GenBank/DDBJ databases">
        <title>Genome sequence of Desulfonema ishimotonii strain Tokyo 01.</title>
        <authorList>
            <person name="Fukui M."/>
        </authorList>
    </citation>
    <scope>NUCLEOTIDE SEQUENCE [LARGE SCALE GENOMIC DNA]</scope>
    <source>
        <strain evidence="10">Tokyo 01</strain>
    </source>
</reference>
<evidence type="ECO:0000256" key="3">
    <source>
        <dbReference type="ARBA" id="ARBA00022741"/>
    </source>
</evidence>
<dbReference type="Pfam" id="PF08335">
    <property type="entry name" value="GlnD_UR_UTase"/>
    <property type="match status" value="2"/>
</dbReference>